<evidence type="ECO:0000256" key="3">
    <source>
        <dbReference type="ARBA" id="ARBA00022989"/>
    </source>
</evidence>
<evidence type="ECO:0000256" key="6">
    <source>
        <dbReference type="SAM" id="Phobius"/>
    </source>
</evidence>
<evidence type="ECO:0000256" key="1">
    <source>
        <dbReference type="ARBA" id="ARBA00022475"/>
    </source>
</evidence>
<keyword evidence="1" id="KW-1003">Cell membrane</keyword>
<evidence type="ECO:0000256" key="2">
    <source>
        <dbReference type="ARBA" id="ARBA00022692"/>
    </source>
</evidence>
<dbReference type="PROSITE" id="PS50234">
    <property type="entry name" value="VWFA"/>
    <property type="match status" value="1"/>
</dbReference>
<keyword evidence="4 6" id="KW-0472">Membrane</keyword>
<dbReference type="InterPro" id="IPR050768">
    <property type="entry name" value="UPF0353/GerABKA_families"/>
</dbReference>
<accession>A0ABM8XZV4</accession>
<dbReference type="Pfam" id="PF07584">
    <property type="entry name" value="BatA"/>
    <property type="match status" value="1"/>
</dbReference>
<evidence type="ECO:0000256" key="4">
    <source>
        <dbReference type="ARBA" id="ARBA00023136"/>
    </source>
</evidence>
<protein>
    <recommendedName>
        <fullName evidence="7">VWFA domain-containing protein</fullName>
    </recommendedName>
</protein>
<dbReference type="InterPro" id="IPR024163">
    <property type="entry name" value="Aerotolerance_reg_N"/>
</dbReference>
<dbReference type="PANTHER" id="PTHR22550">
    <property type="entry name" value="SPORE GERMINATION PROTEIN"/>
    <property type="match status" value="1"/>
</dbReference>
<evidence type="ECO:0000259" key="7">
    <source>
        <dbReference type="PROSITE" id="PS50234"/>
    </source>
</evidence>
<dbReference type="Gene3D" id="3.40.50.410">
    <property type="entry name" value="von Willebrand factor, type A domain"/>
    <property type="match status" value="1"/>
</dbReference>
<dbReference type="InterPro" id="IPR002035">
    <property type="entry name" value="VWF_A"/>
</dbReference>
<organism evidence="8 9">
    <name type="scientific">Cupriavidus pinatubonensis</name>
    <dbReference type="NCBI Taxonomy" id="248026"/>
    <lineage>
        <taxon>Bacteria</taxon>
        <taxon>Pseudomonadati</taxon>
        <taxon>Pseudomonadota</taxon>
        <taxon>Betaproteobacteria</taxon>
        <taxon>Burkholderiales</taxon>
        <taxon>Burkholderiaceae</taxon>
        <taxon>Cupriavidus</taxon>
    </lineage>
</organism>
<feature type="domain" description="VWFA" evidence="7">
    <location>
        <begin position="97"/>
        <end position="317"/>
    </location>
</feature>
<evidence type="ECO:0000313" key="9">
    <source>
        <dbReference type="Proteomes" id="UP000701702"/>
    </source>
</evidence>
<dbReference type="PANTHER" id="PTHR22550:SF5">
    <property type="entry name" value="LEUCINE ZIPPER PROTEIN 4"/>
    <property type="match status" value="1"/>
</dbReference>
<proteinExistence type="predicted"/>
<dbReference type="RefSeq" id="WP_224009269.1">
    <property type="nucleotide sequence ID" value="NZ_CAJZAF010000046.1"/>
</dbReference>
<feature type="region of interest" description="Disordered" evidence="5">
    <location>
        <begin position="196"/>
        <end position="224"/>
    </location>
</feature>
<evidence type="ECO:0000313" key="8">
    <source>
        <dbReference type="EMBL" id="CAG9185994.1"/>
    </source>
</evidence>
<dbReference type="Proteomes" id="UP000701702">
    <property type="component" value="Unassembled WGS sequence"/>
</dbReference>
<reference evidence="8 9" key="1">
    <citation type="submission" date="2021-08" db="EMBL/GenBank/DDBJ databases">
        <authorList>
            <person name="Peeters C."/>
        </authorList>
    </citation>
    <scope>NUCLEOTIDE SEQUENCE [LARGE SCALE GENOMIC DNA]</scope>
    <source>
        <strain evidence="8 9">LMG 23994</strain>
    </source>
</reference>
<dbReference type="SMART" id="SM00327">
    <property type="entry name" value="VWA"/>
    <property type="match status" value="1"/>
</dbReference>
<feature type="transmembrane region" description="Helical" evidence="6">
    <location>
        <begin position="18"/>
        <end position="35"/>
    </location>
</feature>
<feature type="transmembrane region" description="Helical" evidence="6">
    <location>
        <begin position="66"/>
        <end position="83"/>
    </location>
</feature>
<keyword evidence="3 6" id="KW-1133">Transmembrane helix</keyword>
<dbReference type="EMBL" id="CAJZAF010000046">
    <property type="protein sequence ID" value="CAG9185994.1"/>
    <property type="molecule type" value="Genomic_DNA"/>
</dbReference>
<feature type="transmembrane region" description="Helical" evidence="6">
    <location>
        <begin position="333"/>
        <end position="354"/>
    </location>
</feature>
<dbReference type="SUPFAM" id="SSF53300">
    <property type="entry name" value="vWA-like"/>
    <property type="match status" value="1"/>
</dbReference>
<keyword evidence="9" id="KW-1185">Reference proteome</keyword>
<name>A0ABM8XZV4_9BURK</name>
<sequence>MTDAIDRLPLFSFLWPDMLWLLGLLFVLTAGYVWFDARRRRTTVSHPALKSIGFAMTGGTGWRRHVPAVLALLALAALIFAIARPQAVMTLPSRIKTVILVIDLSGSMRAQDVRPSRIRAAQQAARVLLDAQPAGVSVGVVAMAGTAALAQAPSHSKDDVATAIEGLKPQGGTALGNGLLIALTTLLPQTTNDAERLMNGGDVAQPGKPGKAAPGESDNGEPVRPGSYASGAIVLFSDGESNSGPGAVQAAQLAATYGVRVYTVGVGTTEGVVLSADGWSARVRLDEKVLKQVADTTGAEYFRLEDTAALKKVYRALNTRLAFDKRDQVEVTAFFAAIGALLAACAGLLSLWWFGRVM</sequence>
<comment type="caution">
    <text evidence="8">The sequence shown here is derived from an EMBL/GenBank/DDBJ whole genome shotgun (WGS) entry which is preliminary data.</text>
</comment>
<dbReference type="InterPro" id="IPR036465">
    <property type="entry name" value="vWFA_dom_sf"/>
</dbReference>
<evidence type="ECO:0000256" key="5">
    <source>
        <dbReference type="SAM" id="MobiDB-lite"/>
    </source>
</evidence>
<gene>
    <name evidence="8" type="ORF">LMG23994_06008</name>
</gene>
<dbReference type="Pfam" id="PF00092">
    <property type="entry name" value="VWA"/>
    <property type="match status" value="1"/>
</dbReference>
<keyword evidence="2 6" id="KW-0812">Transmembrane</keyword>
<dbReference type="Pfam" id="PF13519">
    <property type="entry name" value="VWA_2"/>
    <property type="match status" value="1"/>
</dbReference>